<dbReference type="SUPFAM" id="SSF161098">
    <property type="entry name" value="MetI-like"/>
    <property type="match status" value="1"/>
</dbReference>
<dbReference type="CDD" id="cd06261">
    <property type="entry name" value="TM_PBP2"/>
    <property type="match status" value="1"/>
</dbReference>
<dbReference type="InterPro" id="IPR000515">
    <property type="entry name" value="MetI-like"/>
</dbReference>
<feature type="domain" description="ABC transmembrane type-1" evidence="8">
    <location>
        <begin position="91"/>
        <end position="282"/>
    </location>
</feature>
<feature type="transmembrane region" description="Helical" evidence="7">
    <location>
        <begin position="27"/>
        <end position="52"/>
    </location>
</feature>
<keyword evidence="2 7" id="KW-0813">Transport</keyword>
<dbReference type="Pfam" id="PF00528">
    <property type="entry name" value="BPD_transp_1"/>
    <property type="match status" value="1"/>
</dbReference>
<dbReference type="PROSITE" id="PS50928">
    <property type="entry name" value="ABC_TM1"/>
    <property type="match status" value="1"/>
</dbReference>
<keyword evidence="6 7" id="KW-0472">Membrane</keyword>
<evidence type="ECO:0000313" key="9">
    <source>
        <dbReference type="EMBL" id="MBO7742893.1"/>
    </source>
</evidence>
<accession>A0ABS3W3N0</accession>
<reference evidence="9 10" key="1">
    <citation type="submission" date="2021-03" db="EMBL/GenBank/DDBJ databases">
        <title>Paenibacillus artemisicola MWE-103 whole genome sequence.</title>
        <authorList>
            <person name="Ham Y.J."/>
        </authorList>
    </citation>
    <scope>NUCLEOTIDE SEQUENCE [LARGE SCALE GENOMIC DNA]</scope>
    <source>
        <strain evidence="9 10">MWE-103</strain>
    </source>
</reference>
<comment type="similarity">
    <text evidence="7">Belongs to the binding-protein-dependent transport system permease family.</text>
</comment>
<dbReference type="RefSeq" id="WP_208845851.1">
    <property type="nucleotide sequence ID" value="NZ_JAGGDJ010000001.1"/>
</dbReference>
<protein>
    <submittedName>
        <fullName evidence="9">Carbohydrate ABC transporter permease</fullName>
    </submittedName>
</protein>
<evidence type="ECO:0000256" key="3">
    <source>
        <dbReference type="ARBA" id="ARBA00022475"/>
    </source>
</evidence>
<evidence type="ECO:0000313" key="10">
    <source>
        <dbReference type="Proteomes" id="UP000670947"/>
    </source>
</evidence>
<organism evidence="9 10">
    <name type="scientific">Paenibacillus artemisiicola</name>
    <dbReference type="NCBI Taxonomy" id="1172618"/>
    <lineage>
        <taxon>Bacteria</taxon>
        <taxon>Bacillati</taxon>
        <taxon>Bacillota</taxon>
        <taxon>Bacilli</taxon>
        <taxon>Bacillales</taxon>
        <taxon>Paenibacillaceae</taxon>
        <taxon>Paenibacillus</taxon>
    </lineage>
</organism>
<dbReference type="InterPro" id="IPR035906">
    <property type="entry name" value="MetI-like_sf"/>
</dbReference>
<evidence type="ECO:0000256" key="4">
    <source>
        <dbReference type="ARBA" id="ARBA00022692"/>
    </source>
</evidence>
<feature type="transmembrane region" description="Helical" evidence="7">
    <location>
        <begin position="126"/>
        <end position="148"/>
    </location>
</feature>
<dbReference type="Gene3D" id="1.10.3720.10">
    <property type="entry name" value="MetI-like"/>
    <property type="match status" value="1"/>
</dbReference>
<evidence type="ECO:0000256" key="5">
    <source>
        <dbReference type="ARBA" id="ARBA00022989"/>
    </source>
</evidence>
<proteinExistence type="inferred from homology"/>
<evidence type="ECO:0000259" key="8">
    <source>
        <dbReference type="PROSITE" id="PS50928"/>
    </source>
</evidence>
<feature type="transmembrane region" description="Helical" evidence="7">
    <location>
        <begin position="211"/>
        <end position="233"/>
    </location>
</feature>
<name>A0ABS3W3N0_9BACL</name>
<keyword evidence="4 7" id="KW-0812">Transmembrane</keyword>
<feature type="transmembrane region" description="Helical" evidence="7">
    <location>
        <begin position="95"/>
        <end position="119"/>
    </location>
</feature>
<dbReference type="EMBL" id="JAGGDJ010000001">
    <property type="protein sequence ID" value="MBO7742893.1"/>
    <property type="molecule type" value="Genomic_DNA"/>
</dbReference>
<gene>
    <name evidence="9" type="ORF">I8J29_01705</name>
</gene>
<evidence type="ECO:0000256" key="2">
    <source>
        <dbReference type="ARBA" id="ARBA00022448"/>
    </source>
</evidence>
<evidence type="ECO:0000256" key="1">
    <source>
        <dbReference type="ARBA" id="ARBA00004651"/>
    </source>
</evidence>
<dbReference type="PANTHER" id="PTHR43744">
    <property type="entry name" value="ABC TRANSPORTER PERMEASE PROTEIN MG189-RELATED-RELATED"/>
    <property type="match status" value="1"/>
</dbReference>
<dbReference type="Proteomes" id="UP000670947">
    <property type="component" value="Unassembled WGS sequence"/>
</dbReference>
<comment type="caution">
    <text evidence="9">The sequence shown here is derived from an EMBL/GenBank/DDBJ whole genome shotgun (WGS) entry which is preliminary data.</text>
</comment>
<dbReference type="PANTHER" id="PTHR43744:SF8">
    <property type="entry name" value="SN-GLYCEROL-3-PHOSPHATE TRANSPORT SYSTEM PERMEASE PROTEIN UGPE"/>
    <property type="match status" value="1"/>
</dbReference>
<sequence length="297" mass="31783">MKANQSHANVSKVKLNSAKANRPKSQAFALGAVIQYAALAFLLAATLLPFYMTLINSWKHRMDIYKHFWGWPAHFYVDNYGTAAGYLLPYMANSIVVTAGITAAVLVLSSMAAFSFAAYEFPGKGLLYTLVVMLMMIPGFLLLVPQFVLVKSLGMLDSYAGQIFPPAAVGSAMGTLLIREFLAGLPAGLLESAQLDGAGPWRIFSRIALPLAKPALSVVGILTAISGWNNYIWPLVIISDEKLKPVILVLGTVSGTVEQGTGLQLAGYVFASLPFLVLFLFATKPFVSGLTSGAIKG</sequence>
<feature type="transmembrane region" description="Helical" evidence="7">
    <location>
        <begin position="265"/>
        <end position="282"/>
    </location>
</feature>
<keyword evidence="3" id="KW-1003">Cell membrane</keyword>
<evidence type="ECO:0000256" key="7">
    <source>
        <dbReference type="RuleBase" id="RU363032"/>
    </source>
</evidence>
<evidence type="ECO:0000256" key="6">
    <source>
        <dbReference type="ARBA" id="ARBA00023136"/>
    </source>
</evidence>
<comment type="subcellular location">
    <subcellularLocation>
        <location evidence="1 7">Cell membrane</location>
        <topology evidence="1 7">Multi-pass membrane protein</topology>
    </subcellularLocation>
</comment>
<keyword evidence="5 7" id="KW-1133">Transmembrane helix</keyword>
<keyword evidence="10" id="KW-1185">Reference proteome</keyword>